<keyword evidence="5" id="KW-0328">Glycosyltransferase</keyword>
<feature type="domain" description="Glycosyltransferase 2-like" evidence="10">
    <location>
        <begin position="112"/>
        <end position="279"/>
    </location>
</feature>
<keyword evidence="7 9" id="KW-0472">Membrane</keyword>
<dbReference type="Gene3D" id="3.90.550.10">
    <property type="entry name" value="Spore Coat Polysaccharide Biosynthesis Protein SpsA, Chain A"/>
    <property type="match status" value="1"/>
</dbReference>
<protein>
    <recommendedName>
        <fullName evidence="3">N-acetylglucosaminyltransferase</fullName>
    </recommendedName>
    <alternativeName>
        <fullName evidence="8">Nodulation protein C</fullName>
    </alternativeName>
</protein>
<evidence type="ECO:0000256" key="7">
    <source>
        <dbReference type="ARBA" id="ARBA00023136"/>
    </source>
</evidence>
<comment type="similarity">
    <text evidence="2">Belongs to the NodC/HAS family.</text>
</comment>
<comment type="subcellular location">
    <subcellularLocation>
        <location evidence="1">Cell membrane</location>
    </subcellularLocation>
</comment>
<feature type="transmembrane region" description="Helical" evidence="9">
    <location>
        <begin position="69"/>
        <end position="90"/>
    </location>
</feature>
<dbReference type="GO" id="GO:0050501">
    <property type="term" value="F:hyaluronan synthase activity"/>
    <property type="evidence" value="ECO:0007669"/>
    <property type="project" value="TreeGrafter"/>
</dbReference>
<feature type="transmembrane region" description="Helical" evidence="9">
    <location>
        <begin position="379"/>
        <end position="396"/>
    </location>
</feature>
<dbReference type="InterPro" id="IPR029044">
    <property type="entry name" value="Nucleotide-diphossugar_trans"/>
</dbReference>
<dbReference type="PANTHER" id="PTHR22913">
    <property type="entry name" value="HYALURONAN SYNTHASE"/>
    <property type="match status" value="1"/>
</dbReference>
<evidence type="ECO:0000256" key="2">
    <source>
        <dbReference type="ARBA" id="ARBA00006782"/>
    </source>
</evidence>
<evidence type="ECO:0000256" key="6">
    <source>
        <dbReference type="ARBA" id="ARBA00022679"/>
    </source>
</evidence>
<evidence type="ECO:0000256" key="4">
    <source>
        <dbReference type="ARBA" id="ARBA00022475"/>
    </source>
</evidence>
<dbReference type="CDD" id="cd06423">
    <property type="entry name" value="CESA_like"/>
    <property type="match status" value="1"/>
</dbReference>
<dbReference type="EMBL" id="DTMF01000103">
    <property type="protein sequence ID" value="HGF33534.1"/>
    <property type="molecule type" value="Genomic_DNA"/>
</dbReference>
<name>A0A7C3V472_9BACT</name>
<keyword evidence="6 11" id="KW-0808">Transferase</keyword>
<gene>
    <name evidence="11" type="ORF">ENW96_03970</name>
</gene>
<dbReference type="SUPFAM" id="SSF53448">
    <property type="entry name" value="Nucleotide-diphospho-sugar transferases"/>
    <property type="match status" value="1"/>
</dbReference>
<reference evidence="11" key="1">
    <citation type="journal article" date="2020" name="mSystems">
        <title>Genome- and Community-Level Interaction Insights into Carbon Utilization and Element Cycling Functions of Hydrothermarchaeota in Hydrothermal Sediment.</title>
        <authorList>
            <person name="Zhou Z."/>
            <person name="Liu Y."/>
            <person name="Xu W."/>
            <person name="Pan J."/>
            <person name="Luo Z.H."/>
            <person name="Li M."/>
        </authorList>
    </citation>
    <scope>NUCLEOTIDE SEQUENCE [LARGE SCALE GENOMIC DNA]</scope>
    <source>
        <strain evidence="11">SpSt-897</strain>
    </source>
</reference>
<sequence>MASLKPQVISRPWPTQTGFSRRLCTSPGLHRLDPAVKIVIPVLLLVLLLLALECGSFQDYLNLLRSRTYTAFLPALGAGYTLLMLFLQGLRTVLWACYRPYPPSAAPLPSITVVIPAFNEGKMVEMALNSVAQADYPKGLLEIICVDDGSTDDTWDFIGQARQRFPGLIRTMRFPENRGKKAALYAGFQAARGEVLVTVDSDSVIEPDALRHLMAPLQADRTLGAVAGNVKVYNRHQSLMGKMQGVRFVNLDFLRASQSLYKTVICTPGSLSAYRREALMPNLTAWLNQTFWGAPCPHSEDRALTNFILRSGYYTYYQRSAVVYTLVPETYAGVCRMYLRWERGNVRESWVMLGYLFTRYRERYRFLPIVECLLTQLEGPLTFFSFGALLFSLTVYPAILLKLLLLLGIMSCLGLIYYLWLERDLEFVYGVIYSYYAFFFLQWIYPYALFTVRDRRWLTR</sequence>
<evidence type="ECO:0000256" key="5">
    <source>
        <dbReference type="ARBA" id="ARBA00022676"/>
    </source>
</evidence>
<feature type="transmembrane region" description="Helical" evidence="9">
    <location>
        <begin position="427"/>
        <end position="450"/>
    </location>
</feature>
<accession>A0A7C3V472</accession>
<comment type="caution">
    <text evidence="11">The sequence shown here is derived from an EMBL/GenBank/DDBJ whole genome shotgun (WGS) entry which is preliminary data.</text>
</comment>
<dbReference type="Pfam" id="PF00535">
    <property type="entry name" value="Glycos_transf_2"/>
    <property type="match status" value="1"/>
</dbReference>
<dbReference type="GO" id="GO:0085029">
    <property type="term" value="P:extracellular matrix assembly"/>
    <property type="evidence" value="ECO:0007669"/>
    <property type="project" value="TreeGrafter"/>
</dbReference>
<dbReference type="AlphaFoldDB" id="A0A7C3V472"/>
<keyword evidence="4" id="KW-1003">Cell membrane</keyword>
<dbReference type="InterPro" id="IPR001173">
    <property type="entry name" value="Glyco_trans_2-like"/>
</dbReference>
<evidence type="ECO:0000256" key="8">
    <source>
        <dbReference type="ARBA" id="ARBA00032978"/>
    </source>
</evidence>
<feature type="transmembrane region" description="Helical" evidence="9">
    <location>
        <begin position="403"/>
        <end position="421"/>
    </location>
</feature>
<dbReference type="GO" id="GO:0030213">
    <property type="term" value="P:hyaluronan biosynthetic process"/>
    <property type="evidence" value="ECO:0007669"/>
    <property type="project" value="TreeGrafter"/>
</dbReference>
<proteinExistence type="inferred from homology"/>
<dbReference type="PANTHER" id="PTHR22913:SF12">
    <property type="entry name" value="MANNURONAN SYNTHASE"/>
    <property type="match status" value="1"/>
</dbReference>
<feature type="transmembrane region" description="Helical" evidence="9">
    <location>
        <begin position="38"/>
        <end position="57"/>
    </location>
</feature>
<keyword evidence="9" id="KW-0812">Transmembrane</keyword>
<evidence type="ECO:0000256" key="9">
    <source>
        <dbReference type="SAM" id="Phobius"/>
    </source>
</evidence>
<organism evidence="11">
    <name type="scientific">Desulfobacca acetoxidans</name>
    <dbReference type="NCBI Taxonomy" id="60893"/>
    <lineage>
        <taxon>Bacteria</taxon>
        <taxon>Pseudomonadati</taxon>
        <taxon>Thermodesulfobacteriota</taxon>
        <taxon>Desulfobaccia</taxon>
        <taxon>Desulfobaccales</taxon>
        <taxon>Desulfobaccaceae</taxon>
        <taxon>Desulfobacca</taxon>
    </lineage>
</organism>
<dbReference type="GO" id="GO:0005886">
    <property type="term" value="C:plasma membrane"/>
    <property type="evidence" value="ECO:0007669"/>
    <property type="project" value="UniProtKB-SubCell"/>
</dbReference>
<evidence type="ECO:0000256" key="3">
    <source>
        <dbReference type="ARBA" id="ARBA00016636"/>
    </source>
</evidence>
<evidence type="ECO:0000256" key="1">
    <source>
        <dbReference type="ARBA" id="ARBA00004236"/>
    </source>
</evidence>
<evidence type="ECO:0000259" key="10">
    <source>
        <dbReference type="Pfam" id="PF00535"/>
    </source>
</evidence>
<evidence type="ECO:0000313" key="11">
    <source>
        <dbReference type="EMBL" id="HGF33534.1"/>
    </source>
</evidence>
<keyword evidence="9" id="KW-1133">Transmembrane helix</keyword>